<dbReference type="InterPro" id="IPR011776">
    <property type="entry name" value="Mg_chelatase_ATPase-dsu"/>
</dbReference>
<dbReference type="Pfam" id="PF13519">
    <property type="entry name" value="VWA_2"/>
    <property type="match status" value="1"/>
</dbReference>
<keyword evidence="4 9" id="KW-0436">Ligase</keyword>
<comment type="pathway">
    <text evidence="9">Porphyrin-containing compound metabolism; chlorophyll biosynthesis.</text>
</comment>
<dbReference type="InterPro" id="IPR041702">
    <property type="entry name" value="BchD/ChlD_VWA"/>
</dbReference>
<dbReference type="InterPro" id="IPR003593">
    <property type="entry name" value="AAA+_ATPase"/>
</dbReference>
<dbReference type="RefSeq" id="WP_200988207.1">
    <property type="nucleotide sequence ID" value="NZ_CP063311.1"/>
</dbReference>
<evidence type="ECO:0000256" key="9">
    <source>
        <dbReference type="RuleBase" id="RU362087"/>
    </source>
</evidence>
<dbReference type="InterPro" id="IPR036465">
    <property type="entry name" value="vWFA_dom_sf"/>
</dbReference>
<dbReference type="PANTHER" id="PTHR43473:SF2">
    <property type="entry name" value="MAGNESIUM-CHELATASE SUBUNIT CHLD, CHLOROPLASTIC"/>
    <property type="match status" value="1"/>
</dbReference>
<dbReference type="SUPFAM" id="SSF52540">
    <property type="entry name" value="P-loop containing nucleoside triphosphate hydrolases"/>
    <property type="match status" value="1"/>
</dbReference>
<dbReference type="UniPathway" id="UPA00668"/>
<feature type="domain" description="VWFA" evidence="11">
    <location>
        <begin position="481"/>
        <end position="675"/>
    </location>
</feature>
<dbReference type="InterPro" id="IPR002035">
    <property type="entry name" value="VWF_A"/>
</dbReference>
<comment type="function">
    <text evidence="9">Involved in chlorophyll biosynthesis. Catalyzes the insertion of magnesium ion into protoporphyrin IX to yield Mg-protoporphyrin IX.</text>
</comment>
<organism evidence="12 13">
    <name type="scientific">Anabaenopsis elenkinii CCIBt3563</name>
    <dbReference type="NCBI Taxonomy" id="2779889"/>
    <lineage>
        <taxon>Bacteria</taxon>
        <taxon>Bacillati</taxon>
        <taxon>Cyanobacteriota</taxon>
        <taxon>Cyanophyceae</taxon>
        <taxon>Nostocales</taxon>
        <taxon>Nodulariaceae</taxon>
        <taxon>Anabaenopsis</taxon>
    </lineage>
</organism>
<evidence type="ECO:0000256" key="6">
    <source>
        <dbReference type="ARBA" id="ARBA00022840"/>
    </source>
</evidence>
<dbReference type="PANTHER" id="PTHR43473">
    <property type="entry name" value="MAGNESIUM-CHELATASE SUBUNIT CHLD, CHLOROPLASTIC"/>
    <property type="match status" value="1"/>
</dbReference>
<keyword evidence="6 9" id="KW-0067">ATP-binding</keyword>
<dbReference type="Gene3D" id="3.40.50.300">
    <property type="entry name" value="P-loop containing nucleotide triphosphate hydrolases"/>
    <property type="match status" value="1"/>
</dbReference>
<keyword evidence="13" id="KW-1185">Reference proteome</keyword>
<feature type="region of interest" description="Disordered" evidence="10">
    <location>
        <begin position="327"/>
        <end position="383"/>
    </location>
</feature>
<dbReference type="EMBL" id="CP063311">
    <property type="protein sequence ID" value="QOV22585.1"/>
    <property type="molecule type" value="Genomic_DNA"/>
</dbReference>
<dbReference type="InterPro" id="IPR027417">
    <property type="entry name" value="P-loop_NTPase"/>
</dbReference>
<reference evidence="13" key="1">
    <citation type="submission" date="2020-10" db="EMBL/GenBank/DDBJ databases">
        <title>Genome-based taxonomic classification of the species Anabaenopsis elenkinii.</title>
        <authorList>
            <person name="Delbaje E."/>
            <person name="Andreote A.P.D."/>
            <person name="Pellegrinetti T.A."/>
            <person name="Cruz R.B."/>
            <person name="Branco L.H.Z."/>
            <person name="Fiore M.F."/>
        </authorList>
    </citation>
    <scope>NUCLEOTIDE SEQUENCE [LARGE SCALE GENOMIC DNA]</scope>
    <source>
        <strain evidence="13">CCIBt3563</strain>
    </source>
</reference>
<keyword evidence="3 9" id="KW-0602">Photosynthesis</keyword>
<dbReference type="GO" id="GO:0016851">
    <property type="term" value="F:magnesium chelatase activity"/>
    <property type="evidence" value="ECO:0007669"/>
    <property type="project" value="UniProtKB-UniRule"/>
</dbReference>
<evidence type="ECO:0000256" key="5">
    <source>
        <dbReference type="ARBA" id="ARBA00022741"/>
    </source>
</evidence>
<dbReference type="SUPFAM" id="SSF53300">
    <property type="entry name" value="vWA-like"/>
    <property type="match status" value="1"/>
</dbReference>
<name>A0A7S6U297_9CYAN</name>
<evidence type="ECO:0000256" key="3">
    <source>
        <dbReference type="ARBA" id="ARBA00022531"/>
    </source>
</evidence>
<feature type="compositionally biased region" description="Pro residues" evidence="10">
    <location>
        <begin position="333"/>
        <end position="348"/>
    </location>
</feature>
<evidence type="ECO:0000313" key="13">
    <source>
        <dbReference type="Proteomes" id="UP000593846"/>
    </source>
</evidence>
<evidence type="ECO:0000256" key="4">
    <source>
        <dbReference type="ARBA" id="ARBA00022598"/>
    </source>
</evidence>
<dbReference type="Proteomes" id="UP000593846">
    <property type="component" value="Chromosome"/>
</dbReference>
<dbReference type="Pfam" id="PF01078">
    <property type="entry name" value="Mg_chelatase"/>
    <property type="match status" value="1"/>
</dbReference>
<dbReference type="Pfam" id="PF17863">
    <property type="entry name" value="AAA_lid_2"/>
    <property type="match status" value="1"/>
</dbReference>
<dbReference type="SMART" id="SM00327">
    <property type="entry name" value="VWA"/>
    <property type="match status" value="1"/>
</dbReference>
<evidence type="ECO:0000256" key="8">
    <source>
        <dbReference type="ARBA" id="ARBA00048693"/>
    </source>
</evidence>
<dbReference type="Gene3D" id="1.10.8.80">
    <property type="entry name" value="Magnesium chelatase subunit I, C-Terminal domain"/>
    <property type="match status" value="1"/>
</dbReference>
<keyword evidence="7 9" id="KW-0149">Chlorophyll biosynthesis</keyword>
<comment type="similarity">
    <text evidence="2 9">Belongs to the Mg-chelatase subunits D/I family.</text>
</comment>
<protein>
    <recommendedName>
        <fullName evidence="9">Mg-protoporphyrin IX chelatase</fullName>
        <ecNumber evidence="9">6.6.1.1</ecNumber>
    </recommendedName>
</protein>
<sequence length="678" mass="73667">MPAPTINPTITAFPLTAVVGQEAIKLALLLAAVDPGLGGVAIAGRRGTAKSVMARAIHALLPPIEVVKGSMSNCDPNRPEDWDDDLLAEYADQDITEVPTEIIPAPFVQIPLGVTEDRLLGSVDVEQSVKQGDTIFQPGLLATANRGVLYVDELNLLDDQISNQLLTVLSEGRNQIEREGISFQHPCKSLFIATYNPEEGALREHLLDRIAIALSADGVLGLDQRVTAVEQAIAYAKSPHAFLEQYAEDLDGLKTQIILAREWLKEVTITSEQITYLVNEAIRGGVEGHRAELFAVRVAKAAAALEGRTTVNAEDLRRAVEFVIVPRSTIVQTPPPDQPPPPPPPPPQNQQEEDQQDQEDQEDQQEEQQEEQQEQEPPDVPEEFIFDPEGVILDDSVLYFAQMAKRQGKSGSRSMIFSEDRGRYIKPMLPKGKVRRIAVDATLRAAAPYQKARRARHPGKTVIVEQSDIRAKRLVRKAGALIVFVVDASGSMALNRMQSAKGAVMQLLTEAYQNRDQVALIPFRGEQAEVLLPPTRSIALARNRLERLPCGGGSPLAHGLTQAVRVGVNSEMSGDVGQVVIVAITDGRGNIPLARSLGEPLEPGEKPDIKAELLDIAGRIRAGGMQLLVIDTESKFVSTGFAKELAQTAGGKYYHLPKASDKTIAAMTKGAIADLKSR</sequence>
<proteinExistence type="inferred from homology"/>
<dbReference type="GO" id="GO:0015979">
    <property type="term" value="P:photosynthesis"/>
    <property type="evidence" value="ECO:0007669"/>
    <property type="project" value="UniProtKB-UniRule"/>
</dbReference>
<comment type="function">
    <text evidence="1">Involved in chlorophyll biosynthesis; introduces a magnesium ion into protoporphyrin IX to yield Mg-protoporphyrin IX.</text>
</comment>
<dbReference type="PROSITE" id="PS50234">
    <property type="entry name" value="VWFA"/>
    <property type="match status" value="1"/>
</dbReference>
<evidence type="ECO:0000256" key="2">
    <source>
        <dbReference type="ARBA" id="ARBA00005799"/>
    </source>
</evidence>
<gene>
    <name evidence="12" type="primary">bchD</name>
    <name evidence="12" type="ORF">IM676_18320</name>
</gene>
<accession>A0A7S6U297</accession>
<dbReference type="KEGG" id="aee:IM676_18320"/>
<dbReference type="SMART" id="SM00382">
    <property type="entry name" value="AAA"/>
    <property type="match status" value="1"/>
</dbReference>
<feature type="compositionally biased region" description="Acidic residues" evidence="10">
    <location>
        <begin position="351"/>
        <end position="383"/>
    </location>
</feature>
<evidence type="ECO:0000256" key="10">
    <source>
        <dbReference type="SAM" id="MobiDB-lite"/>
    </source>
</evidence>
<dbReference type="GO" id="GO:0015995">
    <property type="term" value="P:chlorophyll biosynthetic process"/>
    <property type="evidence" value="ECO:0007669"/>
    <property type="project" value="UniProtKB-UniPathway"/>
</dbReference>
<dbReference type="NCBIfam" id="TIGR02031">
    <property type="entry name" value="BchD-ChlD"/>
    <property type="match status" value="1"/>
</dbReference>
<keyword evidence="5 9" id="KW-0547">Nucleotide-binding</keyword>
<dbReference type="Gene3D" id="3.40.50.410">
    <property type="entry name" value="von Willebrand factor, type A domain"/>
    <property type="match status" value="1"/>
</dbReference>
<evidence type="ECO:0000256" key="1">
    <source>
        <dbReference type="ARBA" id="ARBA00003398"/>
    </source>
</evidence>
<dbReference type="CDD" id="cd01451">
    <property type="entry name" value="vWA_Magnesium_chelatase"/>
    <property type="match status" value="1"/>
</dbReference>
<dbReference type="InterPro" id="IPR041628">
    <property type="entry name" value="ChlI/MoxR_AAA_lid"/>
</dbReference>
<dbReference type="InterPro" id="IPR000523">
    <property type="entry name" value="Mg_chelatse_chII-like_cat_dom"/>
</dbReference>
<evidence type="ECO:0000259" key="11">
    <source>
        <dbReference type="PROSITE" id="PS50234"/>
    </source>
</evidence>
<dbReference type="AlphaFoldDB" id="A0A7S6U297"/>
<dbReference type="EC" id="6.6.1.1" evidence="9"/>
<dbReference type="GO" id="GO:0005524">
    <property type="term" value="F:ATP binding"/>
    <property type="evidence" value="ECO:0007669"/>
    <property type="project" value="UniProtKB-UniRule"/>
</dbReference>
<comment type="catalytic activity">
    <reaction evidence="8 9">
        <text>protoporphyrin IX + Mg(2+) + ATP + H2O = Mg-protoporphyrin IX + ADP + phosphate + 3 H(+)</text>
        <dbReference type="Rhea" id="RHEA:13961"/>
        <dbReference type="ChEBI" id="CHEBI:15377"/>
        <dbReference type="ChEBI" id="CHEBI:15378"/>
        <dbReference type="ChEBI" id="CHEBI:18420"/>
        <dbReference type="ChEBI" id="CHEBI:30616"/>
        <dbReference type="ChEBI" id="CHEBI:43474"/>
        <dbReference type="ChEBI" id="CHEBI:57306"/>
        <dbReference type="ChEBI" id="CHEBI:60492"/>
        <dbReference type="ChEBI" id="CHEBI:456216"/>
        <dbReference type="EC" id="6.6.1.1"/>
    </reaction>
</comment>
<evidence type="ECO:0000256" key="7">
    <source>
        <dbReference type="ARBA" id="ARBA00023171"/>
    </source>
</evidence>
<evidence type="ECO:0000313" key="12">
    <source>
        <dbReference type="EMBL" id="QOV22585.1"/>
    </source>
</evidence>